<dbReference type="Proteomes" id="UP000076727">
    <property type="component" value="Unassembled WGS sequence"/>
</dbReference>
<evidence type="ECO:0000313" key="9">
    <source>
        <dbReference type="Proteomes" id="UP000076727"/>
    </source>
</evidence>
<comment type="subcellular location">
    <subcellularLocation>
        <location evidence="1">Nucleus</location>
    </subcellularLocation>
</comment>
<dbReference type="EMBL" id="KV429088">
    <property type="protein sequence ID" value="KZT66466.1"/>
    <property type="molecule type" value="Genomic_DNA"/>
</dbReference>
<dbReference type="Pfam" id="PF04082">
    <property type="entry name" value="Fungal_trans"/>
    <property type="match status" value="1"/>
</dbReference>
<keyword evidence="4" id="KW-0804">Transcription</keyword>
<dbReference type="GO" id="GO:0005634">
    <property type="term" value="C:nucleus"/>
    <property type="evidence" value="ECO:0007669"/>
    <property type="project" value="UniProtKB-SubCell"/>
</dbReference>
<dbReference type="CDD" id="cd00067">
    <property type="entry name" value="GAL4"/>
    <property type="match status" value="1"/>
</dbReference>
<feature type="domain" description="Xylanolytic transcriptional activator regulatory" evidence="7">
    <location>
        <begin position="378"/>
        <end position="465"/>
    </location>
</feature>
<evidence type="ECO:0000256" key="5">
    <source>
        <dbReference type="ARBA" id="ARBA00023242"/>
    </source>
</evidence>
<evidence type="ECO:0000256" key="3">
    <source>
        <dbReference type="ARBA" id="ARBA00023015"/>
    </source>
</evidence>
<dbReference type="STRING" id="1314783.A0A165N3K9"/>
<dbReference type="OrthoDB" id="39175at2759"/>
<keyword evidence="2" id="KW-0479">Metal-binding</keyword>
<dbReference type="GO" id="GO:0003677">
    <property type="term" value="F:DNA binding"/>
    <property type="evidence" value="ECO:0007669"/>
    <property type="project" value="InterPro"/>
</dbReference>
<organism evidence="8 9">
    <name type="scientific">Daedalea quercina L-15889</name>
    <dbReference type="NCBI Taxonomy" id="1314783"/>
    <lineage>
        <taxon>Eukaryota</taxon>
        <taxon>Fungi</taxon>
        <taxon>Dikarya</taxon>
        <taxon>Basidiomycota</taxon>
        <taxon>Agaricomycotina</taxon>
        <taxon>Agaricomycetes</taxon>
        <taxon>Polyporales</taxon>
        <taxon>Fomitopsis</taxon>
    </lineage>
</organism>
<evidence type="ECO:0000256" key="6">
    <source>
        <dbReference type="SAM" id="MobiDB-lite"/>
    </source>
</evidence>
<keyword evidence="9" id="KW-1185">Reference proteome</keyword>
<feature type="region of interest" description="Disordered" evidence="6">
    <location>
        <begin position="1"/>
        <end position="22"/>
    </location>
</feature>
<evidence type="ECO:0000256" key="2">
    <source>
        <dbReference type="ARBA" id="ARBA00022723"/>
    </source>
</evidence>
<feature type="region of interest" description="Disordered" evidence="6">
    <location>
        <begin position="135"/>
        <end position="162"/>
    </location>
</feature>
<dbReference type="AlphaFoldDB" id="A0A165N3K9"/>
<evidence type="ECO:0000313" key="8">
    <source>
        <dbReference type="EMBL" id="KZT66466.1"/>
    </source>
</evidence>
<protein>
    <recommendedName>
        <fullName evidence="7">Xylanolytic transcriptional activator regulatory domain-containing protein</fullName>
    </recommendedName>
</protein>
<evidence type="ECO:0000259" key="7">
    <source>
        <dbReference type="SMART" id="SM00906"/>
    </source>
</evidence>
<dbReference type="GO" id="GO:0006351">
    <property type="term" value="P:DNA-templated transcription"/>
    <property type="evidence" value="ECO:0007669"/>
    <property type="project" value="InterPro"/>
</dbReference>
<evidence type="ECO:0000256" key="1">
    <source>
        <dbReference type="ARBA" id="ARBA00004123"/>
    </source>
</evidence>
<proteinExistence type="predicted"/>
<keyword evidence="5" id="KW-0539">Nucleus</keyword>
<dbReference type="GO" id="GO:0008270">
    <property type="term" value="F:zinc ion binding"/>
    <property type="evidence" value="ECO:0007669"/>
    <property type="project" value="InterPro"/>
</dbReference>
<reference evidence="8 9" key="1">
    <citation type="journal article" date="2016" name="Mol. Biol. Evol.">
        <title>Comparative Genomics of Early-Diverging Mushroom-Forming Fungi Provides Insights into the Origins of Lignocellulose Decay Capabilities.</title>
        <authorList>
            <person name="Nagy L.G."/>
            <person name="Riley R."/>
            <person name="Tritt A."/>
            <person name="Adam C."/>
            <person name="Daum C."/>
            <person name="Floudas D."/>
            <person name="Sun H."/>
            <person name="Yadav J.S."/>
            <person name="Pangilinan J."/>
            <person name="Larsson K.H."/>
            <person name="Matsuura K."/>
            <person name="Barry K."/>
            <person name="Labutti K."/>
            <person name="Kuo R."/>
            <person name="Ohm R.A."/>
            <person name="Bhattacharya S.S."/>
            <person name="Shirouzu T."/>
            <person name="Yoshinaga Y."/>
            <person name="Martin F.M."/>
            <person name="Grigoriev I.V."/>
            <person name="Hibbett D.S."/>
        </authorList>
    </citation>
    <scope>NUCLEOTIDE SEQUENCE [LARGE SCALE GENOMIC DNA]</scope>
    <source>
        <strain evidence="8 9">L-15889</strain>
    </source>
</reference>
<dbReference type="InterPro" id="IPR001138">
    <property type="entry name" value="Zn2Cys6_DnaBD"/>
</dbReference>
<dbReference type="PANTHER" id="PTHR47338:SF29">
    <property type="entry name" value="ZN(2)-C6 FUNGAL-TYPE DOMAIN-CONTAINING PROTEIN"/>
    <property type="match status" value="1"/>
</dbReference>
<keyword evidence="3" id="KW-0805">Transcription regulation</keyword>
<name>A0A165N3K9_9APHY</name>
<dbReference type="Gene3D" id="4.10.240.10">
    <property type="entry name" value="Zn(2)-C6 fungal-type DNA-binding domain"/>
    <property type="match status" value="1"/>
</dbReference>
<dbReference type="PANTHER" id="PTHR47338">
    <property type="entry name" value="ZN(II)2CYS6 TRANSCRIPTION FACTOR (EUROFUNG)-RELATED"/>
    <property type="match status" value="1"/>
</dbReference>
<gene>
    <name evidence="8" type="ORF">DAEQUDRAFT_714819</name>
</gene>
<dbReference type="InterPro" id="IPR050815">
    <property type="entry name" value="TF_fung"/>
</dbReference>
<dbReference type="InterPro" id="IPR036864">
    <property type="entry name" value="Zn2-C6_fun-type_DNA-bd_sf"/>
</dbReference>
<evidence type="ECO:0000256" key="4">
    <source>
        <dbReference type="ARBA" id="ARBA00023163"/>
    </source>
</evidence>
<dbReference type="CDD" id="cd12148">
    <property type="entry name" value="fungal_TF_MHR"/>
    <property type="match status" value="1"/>
</dbReference>
<dbReference type="GO" id="GO:0000981">
    <property type="term" value="F:DNA-binding transcription factor activity, RNA polymerase II-specific"/>
    <property type="evidence" value="ECO:0007669"/>
    <property type="project" value="InterPro"/>
</dbReference>
<sequence length="744" mass="81306">MPKAAPTTFSHVHAGDWRSPNNPLSLKRNQACHQCRKRKLVSDAKRPCSTCIRSHAYALAHAPPGAKMPTVPDCTYDIVPNLSGIQQQDPPEGRLEKLETRIAELESLLAESRAQAGPSDYGASAHFASQPHLGEHPHAQLGVPGPSHIPIDPLLLPEHHVPPDVQMGPPIFGPFSTTPDSAIDPLLTGEYGMPQQQVGALNSLAEAAAQEMQMDQDVPLEVPRPHPIEEVFAVGWPKNLPSPELLRHLVDAYFSFNADASRLFHRPTFMTDLSLPPIHPRFPSTGLLHAICAMGSFYTAAVDPPPNPTRSPFALDDPFDGRHWMQSRKPYSFAEAQAKFASAALLDSAAVGEEIVQGLQAEIILGTWHWTSARWAAAYMSIGRSLRTAYPMGLNVATPFNSISGSHRPPSLLPPAKTALEEELRRNAFWLSYALERTMGAGHAWALTMDDQDVSQLLPVCAEDFEAGRSVPQHERQWSHDFDVLIRHPKQTDPFVLYIKSCIVLSRVKNFNSRFRAKYYACDPSTFVIGPDGSKTPAKDIRQTPAFCELVCLVDDFQSSIPPHLKRPVQNGVVNAHLFLACTVPHLATILLHEAHAHVGSETCHSSLRILNASRSILNLIYDVCATSYNLSLLGHFAVAAWFMAGRVLIRFLRVAIQSNAAEQTATLLAELDFIRTAMSQIGERMPIAYRYAKMLQDLTNECSGAAANGANSVALTPASMSSSASLSMGLDGSKTGPAISSMF</sequence>
<accession>A0A165N3K9</accession>
<dbReference type="SMART" id="SM00906">
    <property type="entry name" value="Fungal_trans"/>
    <property type="match status" value="1"/>
</dbReference>
<dbReference type="InterPro" id="IPR007219">
    <property type="entry name" value="XnlR_reg_dom"/>
</dbReference>